<accession>A0A834INW8</accession>
<feature type="region of interest" description="Disordered" evidence="1">
    <location>
        <begin position="1"/>
        <end position="20"/>
    </location>
</feature>
<evidence type="ECO:0000256" key="1">
    <source>
        <dbReference type="SAM" id="MobiDB-lite"/>
    </source>
</evidence>
<comment type="caution">
    <text evidence="2">The sequence shown here is derived from an EMBL/GenBank/DDBJ whole genome shotgun (WGS) entry which is preliminary data.</text>
</comment>
<keyword evidence="3" id="KW-1185">Reference proteome</keyword>
<proteinExistence type="predicted"/>
<feature type="region of interest" description="Disordered" evidence="1">
    <location>
        <begin position="33"/>
        <end position="66"/>
    </location>
</feature>
<organism evidence="2 3">
    <name type="scientific">Rhynchophorus ferrugineus</name>
    <name type="common">Red palm weevil</name>
    <name type="synonym">Curculio ferrugineus</name>
    <dbReference type="NCBI Taxonomy" id="354439"/>
    <lineage>
        <taxon>Eukaryota</taxon>
        <taxon>Metazoa</taxon>
        <taxon>Ecdysozoa</taxon>
        <taxon>Arthropoda</taxon>
        <taxon>Hexapoda</taxon>
        <taxon>Insecta</taxon>
        <taxon>Pterygota</taxon>
        <taxon>Neoptera</taxon>
        <taxon>Endopterygota</taxon>
        <taxon>Coleoptera</taxon>
        <taxon>Polyphaga</taxon>
        <taxon>Cucujiformia</taxon>
        <taxon>Curculionidae</taxon>
        <taxon>Dryophthorinae</taxon>
        <taxon>Rhynchophorus</taxon>
    </lineage>
</organism>
<evidence type="ECO:0000313" key="2">
    <source>
        <dbReference type="EMBL" id="KAF7282183.1"/>
    </source>
</evidence>
<protein>
    <submittedName>
        <fullName evidence="2">Uncharacterized protein</fullName>
    </submittedName>
</protein>
<gene>
    <name evidence="2" type="ORF">GWI33_003070</name>
</gene>
<evidence type="ECO:0000313" key="3">
    <source>
        <dbReference type="Proteomes" id="UP000625711"/>
    </source>
</evidence>
<dbReference type="EMBL" id="JAACXV010000184">
    <property type="protein sequence ID" value="KAF7282183.1"/>
    <property type="molecule type" value="Genomic_DNA"/>
</dbReference>
<sequence length="66" mass="7120">MGISSNCSPFASKIPPKPDMPAAIIHPDRLIEWSDGRRSPPGTTAGNYDGRLTVPKTADSVDTRRI</sequence>
<reference evidence="2" key="1">
    <citation type="submission" date="2020-08" db="EMBL/GenBank/DDBJ databases">
        <title>Genome sequencing and assembly of the red palm weevil Rhynchophorus ferrugineus.</title>
        <authorList>
            <person name="Dias G.B."/>
            <person name="Bergman C.M."/>
            <person name="Manee M."/>
        </authorList>
    </citation>
    <scope>NUCLEOTIDE SEQUENCE</scope>
    <source>
        <strain evidence="2">AA-2017</strain>
        <tissue evidence="2">Whole larva</tissue>
    </source>
</reference>
<name>A0A834INW8_RHYFE</name>
<dbReference type="Proteomes" id="UP000625711">
    <property type="component" value="Unassembled WGS sequence"/>
</dbReference>
<dbReference type="AlphaFoldDB" id="A0A834INW8"/>